<evidence type="ECO:0000313" key="1">
    <source>
        <dbReference type="EMBL" id="VDP61125.1"/>
    </source>
</evidence>
<proteinExistence type="predicted"/>
<name>A0A183GWP8_HELPZ</name>
<reference evidence="1 2" key="1">
    <citation type="submission" date="2018-11" db="EMBL/GenBank/DDBJ databases">
        <authorList>
            <consortium name="Pathogen Informatics"/>
        </authorList>
    </citation>
    <scope>NUCLEOTIDE SEQUENCE [LARGE SCALE GENOMIC DNA]</scope>
</reference>
<accession>A0A183GWP8</accession>
<dbReference type="AlphaFoldDB" id="A0A183GWP8"/>
<protein>
    <submittedName>
        <fullName evidence="3">Mono(ADP-ribosyl)transferase</fullName>
    </submittedName>
</protein>
<evidence type="ECO:0000313" key="3">
    <source>
        <dbReference type="WBParaSite" id="HPBE_0002711801-mRNA-1"/>
    </source>
</evidence>
<evidence type="ECO:0000313" key="2">
    <source>
        <dbReference type="Proteomes" id="UP000050761"/>
    </source>
</evidence>
<organism evidence="2 3">
    <name type="scientific">Heligmosomoides polygyrus</name>
    <name type="common">Parasitic roundworm</name>
    <dbReference type="NCBI Taxonomy" id="6339"/>
    <lineage>
        <taxon>Eukaryota</taxon>
        <taxon>Metazoa</taxon>
        <taxon>Ecdysozoa</taxon>
        <taxon>Nematoda</taxon>
        <taxon>Chromadorea</taxon>
        <taxon>Rhabditida</taxon>
        <taxon>Rhabditina</taxon>
        <taxon>Rhabditomorpha</taxon>
        <taxon>Strongyloidea</taxon>
        <taxon>Heligmosomidae</taxon>
        <taxon>Heligmosomoides</taxon>
    </lineage>
</organism>
<dbReference type="EMBL" id="UZAH01042072">
    <property type="protein sequence ID" value="VDP61125.1"/>
    <property type="molecule type" value="Genomic_DNA"/>
</dbReference>
<dbReference type="WBParaSite" id="HPBE_0002711801-mRNA-1">
    <property type="protein sequence ID" value="HPBE_0002711801-mRNA-1"/>
    <property type="gene ID" value="HPBE_0002711801"/>
</dbReference>
<sequence length="116" mass="13052">MSDDRSAYLLKPTATPCKKYDDLVDAEDASQAEYFNVQYAEMFQVLGEGTGIANFSYKNINKVYDVHREMIGGNLLDNWVKNAQLVANGTMDKPKKMLLYSSVGLIVESSVHVQFF</sequence>
<dbReference type="OrthoDB" id="258392at2759"/>
<accession>A0A3P8G227</accession>
<dbReference type="Proteomes" id="UP000050761">
    <property type="component" value="Unassembled WGS sequence"/>
</dbReference>
<reference evidence="3" key="2">
    <citation type="submission" date="2019-09" db="UniProtKB">
        <authorList>
            <consortium name="WormBaseParasite"/>
        </authorList>
    </citation>
    <scope>IDENTIFICATION</scope>
</reference>
<keyword evidence="2" id="KW-1185">Reference proteome</keyword>
<gene>
    <name evidence="1" type="ORF">HPBE_LOCUS27117</name>
</gene>